<dbReference type="FunFam" id="2.30.30.40:FF:000014">
    <property type="entry name" value="Kinase C and casein kinase substrate in neurons protein"/>
    <property type="match status" value="1"/>
</dbReference>
<keyword evidence="6" id="KW-0963">Cytoplasm</keyword>
<dbReference type="GO" id="GO:0005886">
    <property type="term" value="C:plasma membrane"/>
    <property type="evidence" value="ECO:0007669"/>
    <property type="project" value="UniProtKB-SubCell"/>
</dbReference>
<sequence length="510" mass="59193">MSHHSDDAMPMPSSDSFWEPGNYKKTTKRTDDGSKLCNDLIMLIKERADIEQAYAKSLRQWSKKWYDIIEKGAEYGTTASAWKGVLIEADKRCDLNNKIRDSLLQKVVPDIKQWQKDNFHKTMIQLKEKKEFDDAFKKAQKPWAKLLTKVNKCKQDYHNACKNERSIVNQERNASGDTSLSPDQVKKLQDRATKAKDEVLKTKEKYEQSLNEINKYNPKYMEEMTQVFDRCQEFEAKRLEFFKEMLFSIHSCLNISNMPELIRIYEEYRHTIQTADASKDLKYWSNTFGVGMPMNWPQFEEYCEEFREIISSSKSKKNGAAAITTTTENGITLVNQHKFTEELPVNEYNPELTNLSKKDRKFNLHNGFDDNGVVLLDRNNIRNETEYYKDDNGLRPDANHQVIVTTTATVTSSNNTNVKRTNGKEEENPFDDEQEDWDDYPNEALVDNGEPGVPVRALYDYEGAEADELSFKQGDVFEKLEDEDEQGWCKGRKDGRVGLYPANYIEVIAT</sequence>
<dbReference type="OMA" id="AMAHVFK"/>
<name>A0A9Q0RPB0_BLOTA</name>
<dbReference type="InterPro" id="IPR036028">
    <property type="entry name" value="SH3-like_dom_sf"/>
</dbReference>
<comment type="subcellular location">
    <subcellularLocation>
        <location evidence="2">Cell membrane</location>
    </subcellularLocation>
    <subcellularLocation>
        <location evidence="3">Cytoplasm</location>
    </subcellularLocation>
    <subcellularLocation>
        <location evidence="1">Endomembrane system</location>
        <topology evidence="1">Peripheral membrane protein</topology>
    </subcellularLocation>
</comment>
<feature type="domain" description="SH3" evidence="16">
    <location>
        <begin position="450"/>
        <end position="510"/>
    </location>
</feature>
<gene>
    <name evidence="18" type="ORF">RDWZM_007207</name>
</gene>
<dbReference type="GO" id="GO:0005768">
    <property type="term" value="C:endosome"/>
    <property type="evidence" value="ECO:0007669"/>
    <property type="project" value="TreeGrafter"/>
</dbReference>
<evidence type="ECO:0000313" key="19">
    <source>
        <dbReference type="Proteomes" id="UP001142055"/>
    </source>
</evidence>
<keyword evidence="4 12" id="KW-0728">SH3 domain</keyword>
<organism evidence="18 19">
    <name type="scientific">Blomia tropicalis</name>
    <name type="common">Mite</name>
    <dbReference type="NCBI Taxonomy" id="40697"/>
    <lineage>
        <taxon>Eukaryota</taxon>
        <taxon>Metazoa</taxon>
        <taxon>Ecdysozoa</taxon>
        <taxon>Arthropoda</taxon>
        <taxon>Chelicerata</taxon>
        <taxon>Arachnida</taxon>
        <taxon>Acari</taxon>
        <taxon>Acariformes</taxon>
        <taxon>Sarcoptiformes</taxon>
        <taxon>Astigmata</taxon>
        <taxon>Glycyphagoidea</taxon>
        <taxon>Echimyopodidae</taxon>
        <taxon>Blomia</taxon>
    </lineage>
</organism>
<evidence type="ECO:0000256" key="8">
    <source>
        <dbReference type="ARBA" id="ARBA00023054"/>
    </source>
</evidence>
<dbReference type="CDD" id="cd11843">
    <property type="entry name" value="SH3_PACSIN"/>
    <property type="match status" value="1"/>
</dbReference>
<keyword evidence="5" id="KW-1003">Cell membrane</keyword>
<evidence type="ECO:0000256" key="13">
    <source>
        <dbReference type="PROSITE-ProRule" id="PRU01077"/>
    </source>
</evidence>
<dbReference type="InterPro" id="IPR001060">
    <property type="entry name" value="FCH_dom"/>
</dbReference>
<evidence type="ECO:0000256" key="12">
    <source>
        <dbReference type="PROSITE-ProRule" id="PRU00192"/>
    </source>
</evidence>
<comment type="function">
    <text evidence="10">Plays a role in endocytosis and regulates internalization of plasma membrane proteins. Overexpression impairs internalization of SLC2A1/GLUT1 and TRPV4 and increases the levels of SLC2A1/GLUT1 and TRPV4 at the cell membrane. Inhibits the TRPV4 calcium channel activity.</text>
</comment>
<dbReference type="PROSITE" id="PS51741">
    <property type="entry name" value="F_BAR"/>
    <property type="match status" value="1"/>
</dbReference>
<evidence type="ECO:0008006" key="20">
    <source>
        <dbReference type="Google" id="ProtNLM"/>
    </source>
</evidence>
<feature type="region of interest" description="Disordered" evidence="15">
    <location>
        <begin position="413"/>
        <end position="436"/>
    </location>
</feature>
<proteinExistence type="predicted"/>
<dbReference type="CDD" id="cd07655">
    <property type="entry name" value="F-BAR_PACSIN"/>
    <property type="match status" value="1"/>
</dbReference>
<dbReference type="AlphaFoldDB" id="A0A9Q0RPB0"/>
<dbReference type="GO" id="GO:0005543">
    <property type="term" value="F:phospholipid binding"/>
    <property type="evidence" value="ECO:0007669"/>
    <property type="project" value="TreeGrafter"/>
</dbReference>
<dbReference type="GO" id="GO:0007010">
    <property type="term" value="P:cytoskeleton organization"/>
    <property type="evidence" value="ECO:0007669"/>
    <property type="project" value="TreeGrafter"/>
</dbReference>
<reference evidence="18" key="1">
    <citation type="submission" date="2022-12" db="EMBL/GenBank/DDBJ databases">
        <title>Genome assemblies of Blomia tropicalis.</title>
        <authorList>
            <person name="Cui Y."/>
        </authorList>
    </citation>
    <scope>NUCLEOTIDE SEQUENCE</scope>
    <source>
        <tissue evidence="18">Adult mites</tissue>
    </source>
</reference>
<evidence type="ECO:0000256" key="15">
    <source>
        <dbReference type="SAM" id="MobiDB-lite"/>
    </source>
</evidence>
<dbReference type="InterPro" id="IPR027267">
    <property type="entry name" value="AH/BAR_dom_sf"/>
</dbReference>
<keyword evidence="19" id="KW-1185">Reference proteome</keyword>
<keyword evidence="9" id="KW-0472">Membrane</keyword>
<evidence type="ECO:0000313" key="18">
    <source>
        <dbReference type="EMBL" id="KAJ6221395.1"/>
    </source>
</evidence>
<evidence type="ECO:0000256" key="11">
    <source>
        <dbReference type="ARBA" id="ARBA00064966"/>
    </source>
</evidence>
<evidence type="ECO:0000256" key="7">
    <source>
        <dbReference type="ARBA" id="ARBA00022553"/>
    </source>
</evidence>
<dbReference type="InterPro" id="IPR001452">
    <property type="entry name" value="SH3_domain"/>
</dbReference>
<evidence type="ECO:0000256" key="3">
    <source>
        <dbReference type="ARBA" id="ARBA00004496"/>
    </source>
</evidence>
<evidence type="ECO:0000259" key="17">
    <source>
        <dbReference type="PROSITE" id="PS51741"/>
    </source>
</evidence>
<feature type="region of interest" description="Disordered" evidence="15">
    <location>
        <begin position="1"/>
        <end position="31"/>
    </location>
</feature>
<comment type="subunit">
    <text evidence="11">Homodimer. May form heterooligomers with other PACSINs. Interacts (via SH3 domain) with DNM1, SYNJ1 and WASL. Interacts with TRPV4.</text>
</comment>
<evidence type="ECO:0000256" key="6">
    <source>
        <dbReference type="ARBA" id="ARBA00022490"/>
    </source>
</evidence>
<dbReference type="Gene3D" id="1.20.1270.60">
    <property type="entry name" value="Arfaptin homology (AH) domain/BAR domain"/>
    <property type="match status" value="1"/>
</dbReference>
<dbReference type="SUPFAM" id="SSF103657">
    <property type="entry name" value="BAR/IMD domain-like"/>
    <property type="match status" value="1"/>
</dbReference>
<feature type="domain" description="F-BAR" evidence="17">
    <location>
        <begin position="11"/>
        <end position="280"/>
    </location>
</feature>
<dbReference type="Proteomes" id="UP001142055">
    <property type="component" value="Chromosome 2"/>
</dbReference>
<evidence type="ECO:0000256" key="1">
    <source>
        <dbReference type="ARBA" id="ARBA00004184"/>
    </source>
</evidence>
<dbReference type="SUPFAM" id="SSF50044">
    <property type="entry name" value="SH3-domain"/>
    <property type="match status" value="1"/>
</dbReference>
<evidence type="ECO:0000256" key="4">
    <source>
        <dbReference type="ARBA" id="ARBA00022443"/>
    </source>
</evidence>
<dbReference type="SMART" id="SM00326">
    <property type="entry name" value="SH3"/>
    <property type="match status" value="1"/>
</dbReference>
<dbReference type="GO" id="GO:0097320">
    <property type="term" value="P:plasma membrane tubulation"/>
    <property type="evidence" value="ECO:0007669"/>
    <property type="project" value="TreeGrafter"/>
</dbReference>
<comment type="caution">
    <text evidence="18">The sequence shown here is derived from an EMBL/GenBank/DDBJ whole genome shotgun (WGS) entry which is preliminary data.</text>
</comment>
<evidence type="ECO:0000256" key="5">
    <source>
        <dbReference type="ARBA" id="ARBA00022475"/>
    </source>
</evidence>
<evidence type="ECO:0000256" key="14">
    <source>
        <dbReference type="SAM" id="Coils"/>
    </source>
</evidence>
<accession>A0A9Q0RPB0</accession>
<evidence type="ECO:0000256" key="2">
    <source>
        <dbReference type="ARBA" id="ARBA00004236"/>
    </source>
</evidence>
<dbReference type="GO" id="GO:0030100">
    <property type="term" value="P:regulation of endocytosis"/>
    <property type="evidence" value="ECO:0007669"/>
    <property type="project" value="TreeGrafter"/>
</dbReference>
<dbReference type="SMART" id="SM00055">
    <property type="entry name" value="FCH"/>
    <property type="match status" value="1"/>
</dbReference>
<dbReference type="PRINTS" id="PR00452">
    <property type="entry name" value="SH3DOMAIN"/>
</dbReference>
<dbReference type="Pfam" id="PF14604">
    <property type="entry name" value="SH3_9"/>
    <property type="match status" value="1"/>
</dbReference>
<keyword evidence="7" id="KW-0597">Phosphoprotein</keyword>
<dbReference type="Pfam" id="PF00611">
    <property type="entry name" value="FCH"/>
    <property type="match status" value="1"/>
</dbReference>
<dbReference type="FunFam" id="1.20.1270.60:FF:000009">
    <property type="entry name" value="Protein kinase C and casein kinase substrate in neurons 2"/>
    <property type="match status" value="1"/>
</dbReference>
<dbReference type="Gene3D" id="2.30.30.40">
    <property type="entry name" value="SH3 Domains"/>
    <property type="match status" value="1"/>
</dbReference>
<dbReference type="PANTHER" id="PTHR23065">
    <property type="entry name" value="PROLINE-SERINE-THREONINE PHOSPHATASE INTERACTING PROTEIN 1"/>
    <property type="match status" value="1"/>
</dbReference>
<dbReference type="InterPro" id="IPR031160">
    <property type="entry name" value="F_BAR_dom"/>
</dbReference>
<dbReference type="PANTHER" id="PTHR23065:SF11">
    <property type="entry name" value="SYNDAPIN, ISOFORM C"/>
    <property type="match status" value="1"/>
</dbReference>
<keyword evidence="8 13" id="KW-0175">Coiled coil</keyword>
<evidence type="ECO:0000256" key="10">
    <source>
        <dbReference type="ARBA" id="ARBA00055545"/>
    </source>
</evidence>
<evidence type="ECO:0000256" key="9">
    <source>
        <dbReference type="ARBA" id="ARBA00023136"/>
    </source>
</evidence>
<dbReference type="EMBL" id="JAPWDV010000002">
    <property type="protein sequence ID" value="KAJ6221395.1"/>
    <property type="molecule type" value="Genomic_DNA"/>
</dbReference>
<dbReference type="PROSITE" id="PS50002">
    <property type="entry name" value="SH3"/>
    <property type="match status" value="1"/>
</dbReference>
<protein>
    <recommendedName>
        <fullName evidence="20">Protein kinase C and casein kinase substrate in neurons protein 2</fullName>
    </recommendedName>
</protein>
<feature type="coiled-coil region" evidence="14">
    <location>
        <begin position="185"/>
        <end position="212"/>
    </location>
</feature>
<evidence type="ECO:0000259" key="16">
    <source>
        <dbReference type="PROSITE" id="PS50002"/>
    </source>
</evidence>